<keyword evidence="1" id="KW-1133">Transmembrane helix</keyword>
<comment type="caution">
    <text evidence="2">The sequence shown here is derived from an EMBL/GenBank/DDBJ whole genome shotgun (WGS) entry which is preliminary data.</text>
</comment>
<dbReference type="EMBL" id="PUHZ01000016">
    <property type="protein sequence ID" value="PQO44955.1"/>
    <property type="molecule type" value="Genomic_DNA"/>
</dbReference>
<dbReference type="OrthoDB" id="282456at2"/>
<dbReference type="Proteomes" id="UP000237819">
    <property type="component" value="Unassembled WGS sequence"/>
</dbReference>
<evidence type="ECO:0000313" key="2">
    <source>
        <dbReference type="EMBL" id="PQO44955.1"/>
    </source>
</evidence>
<evidence type="ECO:0000256" key="1">
    <source>
        <dbReference type="SAM" id="Phobius"/>
    </source>
</evidence>
<feature type="transmembrane region" description="Helical" evidence="1">
    <location>
        <begin position="82"/>
        <end position="105"/>
    </location>
</feature>
<dbReference type="RefSeq" id="WP_105336355.1">
    <property type="nucleotide sequence ID" value="NZ_PUHZ01000016.1"/>
</dbReference>
<gene>
    <name evidence="2" type="ORF">C5Y93_15555</name>
</gene>
<organism evidence="2 3">
    <name type="scientific">Blastopirellula marina</name>
    <dbReference type="NCBI Taxonomy" id="124"/>
    <lineage>
        <taxon>Bacteria</taxon>
        <taxon>Pseudomonadati</taxon>
        <taxon>Planctomycetota</taxon>
        <taxon>Planctomycetia</taxon>
        <taxon>Pirellulales</taxon>
        <taxon>Pirellulaceae</taxon>
        <taxon>Blastopirellula</taxon>
    </lineage>
</organism>
<evidence type="ECO:0000313" key="3">
    <source>
        <dbReference type="Proteomes" id="UP000237819"/>
    </source>
</evidence>
<protein>
    <submittedName>
        <fullName evidence="2">Uncharacterized protein</fullName>
    </submittedName>
</protein>
<keyword evidence="1" id="KW-0812">Transmembrane</keyword>
<keyword evidence="1" id="KW-0472">Membrane</keyword>
<dbReference type="AlphaFoldDB" id="A0A2S8GKI7"/>
<accession>A0A2S8GKI7</accession>
<sequence>MQILRKALVVAGYFLLIAAVIGSISSARQWALAELDTADSREQWSDFRHHVQTQMEEGGAPVARTVPKSAEPPTFVLLRDHFYVLVAFVLLIISLLYWVTVWMILGAVRTSPPKPDSPS</sequence>
<proteinExistence type="predicted"/>
<reference evidence="2 3" key="1">
    <citation type="submission" date="2018-02" db="EMBL/GenBank/DDBJ databases">
        <title>Comparative genomes isolates from brazilian mangrove.</title>
        <authorList>
            <person name="Araujo J.E."/>
            <person name="Taketani R.G."/>
            <person name="Silva M.C.P."/>
            <person name="Loureco M.V."/>
            <person name="Andreote F.D."/>
        </authorList>
    </citation>
    <scope>NUCLEOTIDE SEQUENCE [LARGE SCALE GENOMIC DNA]</scope>
    <source>
        <strain evidence="2 3">Nap-Phe MGV</strain>
    </source>
</reference>
<name>A0A2S8GKI7_9BACT</name>